<feature type="domain" description="HipA N-terminal subdomain 1" evidence="1">
    <location>
        <begin position="16"/>
        <end position="114"/>
    </location>
</feature>
<dbReference type="Proteomes" id="UP000305539">
    <property type="component" value="Unassembled WGS sequence"/>
</dbReference>
<name>A0A4U1IDM2_9BURK</name>
<dbReference type="RefSeq" id="WP_136892780.1">
    <property type="nucleotide sequence ID" value="NZ_SWJE01000002.1"/>
</dbReference>
<dbReference type="EMBL" id="SWJE01000002">
    <property type="protein sequence ID" value="TKC91748.1"/>
    <property type="molecule type" value="Genomic_DNA"/>
</dbReference>
<dbReference type="InterPro" id="IPR052028">
    <property type="entry name" value="HipA_Ser/Thr_kinase"/>
</dbReference>
<evidence type="ECO:0000313" key="3">
    <source>
        <dbReference type="Proteomes" id="UP000305539"/>
    </source>
</evidence>
<sequence length="142" mass="15506">MKKINVVYAGWGERFTLGQLADDGQDLLFEYSAEALQRGLELSPLKLPLAARTHGEFPAHQLRLPGLVSDALPDGWGMLLMDRLFRKQGRAPQQMSALDRLAFIGDKAMGAFVFEPADDRFDCGQGGGEPGACFNAELSASY</sequence>
<dbReference type="OrthoDB" id="9805913at2"/>
<comment type="caution">
    <text evidence="2">The sequence shown here is derived from an EMBL/GenBank/DDBJ whole genome shotgun (WGS) entry which is preliminary data.</text>
</comment>
<dbReference type="InterPro" id="IPR017508">
    <property type="entry name" value="HipA_N1"/>
</dbReference>
<keyword evidence="3" id="KW-1185">Reference proteome</keyword>
<evidence type="ECO:0000259" key="1">
    <source>
        <dbReference type="Pfam" id="PF13657"/>
    </source>
</evidence>
<evidence type="ECO:0000313" key="2">
    <source>
        <dbReference type="EMBL" id="TKC91748.1"/>
    </source>
</evidence>
<dbReference type="Pfam" id="PF13657">
    <property type="entry name" value="Couple_hipA"/>
    <property type="match status" value="1"/>
</dbReference>
<dbReference type="PANTHER" id="PTHR37419">
    <property type="entry name" value="SERINE/THREONINE-PROTEIN KINASE TOXIN HIPA"/>
    <property type="match status" value="1"/>
</dbReference>
<accession>A0A4U1IDM2</accession>
<organism evidence="2 3">
    <name type="scientific">Trinickia terrae</name>
    <dbReference type="NCBI Taxonomy" id="2571161"/>
    <lineage>
        <taxon>Bacteria</taxon>
        <taxon>Pseudomonadati</taxon>
        <taxon>Pseudomonadota</taxon>
        <taxon>Betaproteobacteria</taxon>
        <taxon>Burkholderiales</taxon>
        <taxon>Burkholderiaceae</taxon>
        <taxon>Trinickia</taxon>
    </lineage>
</organism>
<gene>
    <name evidence="2" type="ORF">FAZ69_04725</name>
</gene>
<dbReference type="GO" id="GO:0005829">
    <property type="term" value="C:cytosol"/>
    <property type="evidence" value="ECO:0007669"/>
    <property type="project" value="TreeGrafter"/>
</dbReference>
<dbReference type="GO" id="GO:0004674">
    <property type="term" value="F:protein serine/threonine kinase activity"/>
    <property type="evidence" value="ECO:0007669"/>
    <property type="project" value="TreeGrafter"/>
</dbReference>
<dbReference type="PANTHER" id="PTHR37419:SF8">
    <property type="entry name" value="TOXIN YJJJ"/>
    <property type="match status" value="1"/>
</dbReference>
<protein>
    <recommendedName>
        <fullName evidence="1">HipA N-terminal subdomain 1 domain-containing protein</fullName>
    </recommendedName>
</protein>
<reference evidence="2 3" key="1">
    <citation type="submission" date="2019-04" db="EMBL/GenBank/DDBJ databases">
        <title>Trinickia sp. 7GSK02, isolated from subtropical forest soil.</title>
        <authorList>
            <person name="Gao Z.-H."/>
            <person name="Qiu L.-H."/>
        </authorList>
    </citation>
    <scope>NUCLEOTIDE SEQUENCE [LARGE SCALE GENOMIC DNA]</scope>
    <source>
        <strain evidence="2 3">7GSK02</strain>
    </source>
</reference>
<dbReference type="AlphaFoldDB" id="A0A4U1IDM2"/>
<proteinExistence type="predicted"/>